<sequence>MRQLLPHDMEAFLQSYNASRTFGLRINPLKPAA</sequence>
<organism evidence="1 2">
    <name type="scientific">Paenibacillus sepulcri</name>
    <dbReference type="NCBI Taxonomy" id="359917"/>
    <lineage>
        <taxon>Bacteria</taxon>
        <taxon>Bacillati</taxon>
        <taxon>Bacillota</taxon>
        <taxon>Bacilli</taxon>
        <taxon>Bacillales</taxon>
        <taxon>Paenibacillaceae</taxon>
        <taxon>Paenibacillus</taxon>
    </lineage>
</organism>
<dbReference type="Proteomes" id="UP001519887">
    <property type="component" value="Unassembled WGS sequence"/>
</dbReference>
<evidence type="ECO:0000313" key="2">
    <source>
        <dbReference type="Proteomes" id="UP001519887"/>
    </source>
</evidence>
<keyword evidence="2" id="KW-1185">Reference proteome</keyword>
<accession>A0ABS7C3Q4</accession>
<proteinExistence type="predicted"/>
<dbReference type="Gene3D" id="3.30.70.1170">
    <property type="entry name" value="Sun protein, domain 3"/>
    <property type="match status" value="1"/>
</dbReference>
<dbReference type="EMBL" id="JAHZIK010000383">
    <property type="protein sequence ID" value="MBW7455542.1"/>
    <property type="molecule type" value="Genomic_DNA"/>
</dbReference>
<gene>
    <name evidence="1" type="ORF">K0U00_16075</name>
</gene>
<evidence type="ECO:0000313" key="1">
    <source>
        <dbReference type="EMBL" id="MBW7455542.1"/>
    </source>
</evidence>
<comment type="caution">
    <text evidence="1">The sequence shown here is derived from an EMBL/GenBank/DDBJ whole genome shotgun (WGS) entry which is preliminary data.</text>
</comment>
<name>A0ABS7C3Q4_9BACL</name>
<reference evidence="1 2" key="1">
    <citation type="submission" date="2021-07" db="EMBL/GenBank/DDBJ databases">
        <title>Paenibacillus radiodurans sp. nov., isolated from the southeastern edge of Tengger Desert.</title>
        <authorList>
            <person name="Zhang G."/>
        </authorList>
    </citation>
    <scope>NUCLEOTIDE SEQUENCE [LARGE SCALE GENOMIC DNA]</scope>
    <source>
        <strain evidence="1 2">CCM 7311</strain>
    </source>
</reference>
<protein>
    <submittedName>
        <fullName evidence="1">Uncharacterized protein</fullName>
    </submittedName>
</protein>
<feature type="non-terminal residue" evidence="1">
    <location>
        <position position="33"/>
    </location>
</feature>